<sequence length="166" mass="18873">MVGNNGTMMAIRIVHSKLRKREEHSASVHPAEVLTPAPVPPAEPLTFRQQPLWQFPPPLPPPYVYPHDQRLARYQRSRDRLDPRRERVGYGTNAVSKCETNLNVGARPAPTRKSCRRRVVSYNTTAAQLVTLRPSFSRGGSDEAVRRVRAYPEFVLTKRHNLNATL</sequence>
<evidence type="ECO:0000313" key="2">
    <source>
        <dbReference type="Proteomes" id="UP000299102"/>
    </source>
</evidence>
<gene>
    <name evidence="1" type="ORF">EVAR_29258_1</name>
</gene>
<proteinExistence type="predicted"/>
<comment type="caution">
    <text evidence="1">The sequence shown here is derived from an EMBL/GenBank/DDBJ whole genome shotgun (WGS) entry which is preliminary data.</text>
</comment>
<dbReference type="OrthoDB" id="6621161at2759"/>
<name>A0A4C1VKB9_EUMVA</name>
<accession>A0A4C1VKB9</accession>
<dbReference type="EMBL" id="BGZK01000346">
    <property type="protein sequence ID" value="GBP38314.1"/>
    <property type="molecule type" value="Genomic_DNA"/>
</dbReference>
<evidence type="ECO:0000313" key="1">
    <source>
        <dbReference type="EMBL" id="GBP38314.1"/>
    </source>
</evidence>
<dbReference type="AlphaFoldDB" id="A0A4C1VKB9"/>
<organism evidence="1 2">
    <name type="scientific">Eumeta variegata</name>
    <name type="common">Bagworm moth</name>
    <name type="synonym">Eumeta japonica</name>
    <dbReference type="NCBI Taxonomy" id="151549"/>
    <lineage>
        <taxon>Eukaryota</taxon>
        <taxon>Metazoa</taxon>
        <taxon>Ecdysozoa</taxon>
        <taxon>Arthropoda</taxon>
        <taxon>Hexapoda</taxon>
        <taxon>Insecta</taxon>
        <taxon>Pterygota</taxon>
        <taxon>Neoptera</taxon>
        <taxon>Endopterygota</taxon>
        <taxon>Lepidoptera</taxon>
        <taxon>Glossata</taxon>
        <taxon>Ditrysia</taxon>
        <taxon>Tineoidea</taxon>
        <taxon>Psychidae</taxon>
        <taxon>Oiketicinae</taxon>
        <taxon>Eumeta</taxon>
    </lineage>
</organism>
<dbReference type="Proteomes" id="UP000299102">
    <property type="component" value="Unassembled WGS sequence"/>
</dbReference>
<protein>
    <submittedName>
        <fullName evidence="1">Uncharacterized protein</fullName>
    </submittedName>
</protein>
<keyword evidence="2" id="KW-1185">Reference proteome</keyword>
<reference evidence="1 2" key="1">
    <citation type="journal article" date="2019" name="Commun. Biol.">
        <title>The bagworm genome reveals a unique fibroin gene that provides high tensile strength.</title>
        <authorList>
            <person name="Kono N."/>
            <person name="Nakamura H."/>
            <person name="Ohtoshi R."/>
            <person name="Tomita M."/>
            <person name="Numata K."/>
            <person name="Arakawa K."/>
        </authorList>
    </citation>
    <scope>NUCLEOTIDE SEQUENCE [LARGE SCALE GENOMIC DNA]</scope>
</reference>